<gene>
    <name evidence="1" type="ORF">CYMTET_14355</name>
</gene>
<reference evidence="1 2" key="1">
    <citation type="journal article" date="2015" name="Genome Biol. Evol.">
        <title>Comparative Genomics of a Bacterivorous Green Alga Reveals Evolutionary Causalities and Consequences of Phago-Mixotrophic Mode of Nutrition.</title>
        <authorList>
            <person name="Burns J.A."/>
            <person name="Paasch A."/>
            <person name="Narechania A."/>
            <person name="Kim E."/>
        </authorList>
    </citation>
    <scope>NUCLEOTIDE SEQUENCE [LARGE SCALE GENOMIC DNA]</scope>
    <source>
        <strain evidence="1 2">PLY_AMNH</strain>
    </source>
</reference>
<proteinExistence type="predicted"/>
<dbReference type="EMBL" id="LGRX02005994">
    <property type="protein sequence ID" value="KAK3277650.1"/>
    <property type="molecule type" value="Genomic_DNA"/>
</dbReference>
<protein>
    <submittedName>
        <fullName evidence="1">Uncharacterized protein</fullName>
    </submittedName>
</protein>
<comment type="caution">
    <text evidence="1">The sequence shown here is derived from an EMBL/GenBank/DDBJ whole genome shotgun (WGS) entry which is preliminary data.</text>
</comment>
<dbReference type="AlphaFoldDB" id="A0AAE0GGR4"/>
<sequence>MPQAPGDACPKVSVNTEYVHNKHFYRSLRRAANVIGLPDVASPVPDALDNHLKELINQRVSGLPLTGWCIKANHVLVELEQFVGAAMHKDLKQSRNTDSPEHHRLVRDISAALHRLGLAEVYSPSTGAGDAANPVGSLSVILYLVGDISFPYPATLPFDAEFKDFLESGRTVDEVKLAPHVVNEVDPCVYILWLLGKMRNERLHVVDFRHLLMMGRAKMLRLVPLLGLQYSMVVVGDITSMGLDEKDVADLDGFLLAVDSRLRLPASREFELYVRDKSQCLPTELFGEQLPRALVEYRPVSGFGDSLLMELDGDASGTIIFKPQFGSCGNGICRWHQGGWEDDVQPKEGGSYVVQLSNDDITKGEHRIWIQPTADGMQVVLHAKTFFEETGMISIVTELSDDPLDDDAKSPWEKFPASHELLQRVSVYISGKFELHGAPFRVDVFRSAERWYVNELEVFGVGELLSGKEWPESIAFCSGVAASIERNCNASLILRVVGSNQPTSLGVLHLPLPPQLIDDMNIVFHVRVFRLLDRGGLGQFLLL</sequence>
<name>A0AAE0GGR4_9CHLO</name>
<organism evidence="1 2">
    <name type="scientific">Cymbomonas tetramitiformis</name>
    <dbReference type="NCBI Taxonomy" id="36881"/>
    <lineage>
        <taxon>Eukaryota</taxon>
        <taxon>Viridiplantae</taxon>
        <taxon>Chlorophyta</taxon>
        <taxon>Pyramimonadophyceae</taxon>
        <taxon>Pyramimonadales</taxon>
        <taxon>Pyramimonadaceae</taxon>
        <taxon>Cymbomonas</taxon>
    </lineage>
</organism>
<accession>A0AAE0GGR4</accession>
<keyword evidence="2" id="KW-1185">Reference proteome</keyword>
<dbReference type="Proteomes" id="UP001190700">
    <property type="component" value="Unassembled WGS sequence"/>
</dbReference>
<evidence type="ECO:0000313" key="1">
    <source>
        <dbReference type="EMBL" id="KAK3277650.1"/>
    </source>
</evidence>
<evidence type="ECO:0000313" key="2">
    <source>
        <dbReference type="Proteomes" id="UP001190700"/>
    </source>
</evidence>